<keyword evidence="2" id="KW-1185">Reference proteome</keyword>
<dbReference type="AlphaFoldDB" id="A0AAV5KZ75"/>
<sequence length="92" mass="10798">MQAICFNPHLVLDLNIEMVKRIATVVPNDGNKFIEEKPPLQDEVLLLDMDKWVMLLVKFLIPVGRFKVVDWTSMVFHSWPFKEKEAKVWIMG</sequence>
<evidence type="ECO:0000313" key="1">
    <source>
        <dbReference type="EMBL" id="GKV30155.1"/>
    </source>
</evidence>
<evidence type="ECO:0000313" key="2">
    <source>
        <dbReference type="Proteomes" id="UP001054252"/>
    </source>
</evidence>
<dbReference type="Proteomes" id="UP001054252">
    <property type="component" value="Unassembled WGS sequence"/>
</dbReference>
<name>A0AAV5KZ75_9ROSI</name>
<reference evidence="1 2" key="1">
    <citation type="journal article" date="2021" name="Commun. Biol.">
        <title>The genome of Shorea leprosula (Dipterocarpaceae) highlights the ecological relevance of drought in aseasonal tropical rainforests.</title>
        <authorList>
            <person name="Ng K.K.S."/>
            <person name="Kobayashi M.J."/>
            <person name="Fawcett J.A."/>
            <person name="Hatakeyama M."/>
            <person name="Paape T."/>
            <person name="Ng C.H."/>
            <person name="Ang C.C."/>
            <person name="Tnah L.H."/>
            <person name="Lee C.T."/>
            <person name="Nishiyama T."/>
            <person name="Sese J."/>
            <person name="O'Brien M.J."/>
            <person name="Copetti D."/>
            <person name="Mohd Noor M.I."/>
            <person name="Ong R.C."/>
            <person name="Putra M."/>
            <person name="Sireger I.Z."/>
            <person name="Indrioko S."/>
            <person name="Kosugi Y."/>
            <person name="Izuno A."/>
            <person name="Isagi Y."/>
            <person name="Lee S.L."/>
            <person name="Shimizu K.K."/>
        </authorList>
    </citation>
    <scope>NUCLEOTIDE SEQUENCE [LARGE SCALE GENOMIC DNA]</scope>
    <source>
        <strain evidence="1">214</strain>
    </source>
</reference>
<protein>
    <submittedName>
        <fullName evidence="1">Uncharacterized protein</fullName>
    </submittedName>
</protein>
<gene>
    <name evidence="1" type="ORF">SLEP1_g39005</name>
</gene>
<proteinExistence type="predicted"/>
<accession>A0AAV5KZ75</accession>
<comment type="caution">
    <text evidence="1">The sequence shown here is derived from an EMBL/GenBank/DDBJ whole genome shotgun (WGS) entry which is preliminary data.</text>
</comment>
<organism evidence="1 2">
    <name type="scientific">Rubroshorea leprosula</name>
    <dbReference type="NCBI Taxonomy" id="152421"/>
    <lineage>
        <taxon>Eukaryota</taxon>
        <taxon>Viridiplantae</taxon>
        <taxon>Streptophyta</taxon>
        <taxon>Embryophyta</taxon>
        <taxon>Tracheophyta</taxon>
        <taxon>Spermatophyta</taxon>
        <taxon>Magnoliopsida</taxon>
        <taxon>eudicotyledons</taxon>
        <taxon>Gunneridae</taxon>
        <taxon>Pentapetalae</taxon>
        <taxon>rosids</taxon>
        <taxon>malvids</taxon>
        <taxon>Malvales</taxon>
        <taxon>Dipterocarpaceae</taxon>
        <taxon>Rubroshorea</taxon>
    </lineage>
</organism>
<dbReference type="EMBL" id="BPVZ01000085">
    <property type="protein sequence ID" value="GKV30155.1"/>
    <property type="molecule type" value="Genomic_DNA"/>
</dbReference>